<dbReference type="AlphaFoldDB" id="A0A1J3H0K2"/>
<gene>
    <name evidence="1" type="ORF">LE_TR159_c0_g1_i1_g.324</name>
</gene>
<sequence>MCFSSNMDGRTMVEKWRLSTLQELLICIARFLQRKPLKKILIAVYWKHLMRFLRKELPPKDSSSAASEGLT</sequence>
<organism evidence="1">
    <name type="scientific">Noccaea caerulescens</name>
    <name type="common">Alpine penny-cress</name>
    <name type="synonym">Thlaspi caerulescens</name>
    <dbReference type="NCBI Taxonomy" id="107243"/>
    <lineage>
        <taxon>Eukaryota</taxon>
        <taxon>Viridiplantae</taxon>
        <taxon>Streptophyta</taxon>
        <taxon>Embryophyta</taxon>
        <taxon>Tracheophyta</taxon>
        <taxon>Spermatophyta</taxon>
        <taxon>Magnoliopsida</taxon>
        <taxon>eudicotyledons</taxon>
        <taxon>Gunneridae</taxon>
        <taxon>Pentapetalae</taxon>
        <taxon>rosids</taxon>
        <taxon>malvids</taxon>
        <taxon>Brassicales</taxon>
        <taxon>Brassicaceae</taxon>
        <taxon>Coluteocarpeae</taxon>
        <taxon>Noccaea</taxon>
    </lineage>
</organism>
<accession>A0A1J3H0K2</accession>
<name>A0A1J3H0K2_NOCCA</name>
<proteinExistence type="predicted"/>
<evidence type="ECO:0000313" key="1">
    <source>
        <dbReference type="EMBL" id="JAU61883.1"/>
    </source>
</evidence>
<protein>
    <submittedName>
        <fullName evidence="1">Uncharacterized protein</fullName>
    </submittedName>
</protein>
<reference evidence="1" key="1">
    <citation type="submission" date="2016-07" db="EMBL/GenBank/DDBJ databases">
        <title>De novo transcriptome assembly of four accessions of the metal hyperaccumulator plant Noccaea caerulescens.</title>
        <authorList>
            <person name="Blande D."/>
            <person name="Halimaa P."/>
            <person name="Tervahauta A.I."/>
            <person name="Aarts M.G."/>
            <person name="Karenlampi S.O."/>
        </authorList>
    </citation>
    <scope>NUCLEOTIDE SEQUENCE</scope>
</reference>
<dbReference type="EMBL" id="GEVL01015458">
    <property type="protein sequence ID" value="JAU61883.1"/>
    <property type="molecule type" value="Transcribed_RNA"/>
</dbReference>